<feature type="transmembrane region" description="Helical" evidence="1">
    <location>
        <begin position="147"/>
        <end position="172"/>
    </location>
</feature>
<sequence>MLKTLLGEQFRSTSHVLAAVAGVVLLVAAVSLVPAMAGTGGLGSLGLVLASVLVACLTPIVGVLLAWDYWQTMYGRRGYFTMTLPVRGRELFAAKVLHALIATAVAAVVTLGGVAACLLARGRMARMPLGDAWSAVTGAVGDAPAGVLAGFGAILAIQLVVAVIQVAAVLSISAESRFQGIGWGAPLVGLVLLYLVDQVVSLIGMLWIPLGIRLSGPQAGDLVARGMWPDVVEALRTGADPTVIGLGSVATGAALTVALAWWAVRSIERRTSLR</sequence>
<comment type="caution">
    <text evidence="2">The sequence shown here is derived from an EMBL/GenBank/DDBJ whole genome shotgun (WGS) entry which is preliminary data.</text>
</comment>
<keyword evidence="1" id="KW-0472">Membrane</keyword>
<dbReference type="Proteomes" id="UP001596527">
    <property type="component" value="Unassembled WGS sequence"/>
</dbReference>
<evidence type="ECO:0000256" key="1">
    <source>
        <dbReference type="SAM" id="Phobius"/>
    </source>
</evidence>
<keyword evidence="1" id="KW-1133">Transmembrane helix</keyword>
<protein>
    <recommendedName>
        <fullName evidence="4">ABC transporter permease</fullName>
    </recommendedName>
</protein>
<evidence type="ECO:0000313" key="2">
    <source>
        <dbReference type="EMBL" id="MFC7581273.1"/>
    </source>
</evidence>
<keyword evidence="3" id="KW-1185">Reference proteome</keyword>
<reference evidence="3" key="1">
    <citation type="journal article" date="2019" name="Int. J. Syst. Evol. Microbiol.">
        <title>The Global Catalogue of Microorganisms (GCM) 10K type strain sequencing project: providing services to taxonomists for standard genome sequencing and annotation.</title>
        <authorList>
            <consortium name="The Broad Institute Genomics Platform"/>
            <consortium name="The Broad Institute Genome Sequencing Center for Infectious Disease"/>
            <person name="Wu L."/>
            <person name="Ma J."/>
        </authorList>
    </citation>
    <scope>NUCLEOTIDE SEQUENCE [LARGE SCALE GENOMIC DNA]</scope>
    <source>
        <strain evidence="3">CCUG 56698</strain>
    </source>
</reference>
<gene>
    <name evidence="2" type="ORF">ACFQWG_08705</name>
</gene>
<dbReference type="EMBL" id="JBHTEF010000001">
    <property type="protein sequence ID" value="MFC7581273.1"/>
    <property type="molecule type" value="Genomic_DNA"/>
</dbReference>
<feature type="transmembrane region" description="Helical" evidence="1">
    <location>
        <begin position="96"/>
        <end position="121"/>
    </location>
</feature>
<dbReference type="RefSeq" id="WP_380974455.1">
    <property type="nucleotide sequence ID" value="NZ_JBHTEF010000001.1"/>
</dbReference>
<name>A0ABW2SPI7_9ACTO</name>
<evidence type="ECO:0000313" key="3">
    <source>
        <dbReference type="Proteomes" id="UP001596527"/>
    </source>
</evidence>
<feature type="transmembrane region" description="Helical" evidence="1">
    <location>
        <begin position="184"/>
        <end position="208"/>
    </location>
</feature>
<feature type="transmembrane region" description="Helical" evidence="1">
    <location>
        <begin position="12"/>
        <end position="33"/>
    </location>
</feature>
<organism evidence="2 3">
    <name type="scientific">Schaalia naturae</name>
    <dbReference type="NCBI Taxonomy" id="635203"/>
    <lineage>
        <taxon>Bacteria</taxon>
        <taxon>Bacillati</taxon>
        <taxon>Actinomycetota</taxon>
        <taxon>Actinomycetes</taxon>
        <taxon>Actinomycetales</taxon>
        <taxon>Actinomycetaceae</taxon>
        <taxon>Schaalia</taxon>
    </lineage>
</organism>
<feature type="transmembrane region" description="Helical" evidence="1">
    <location>
        <begin position="45"/>
        <end position="67"/>
    </location>
</feature>
<proteinExistence type="predicted"/>
<accession>A0ABW2SPI7</accession>
<keyword evidence="1" id="KW-0812">Transmembrane</keyword>
<evidence type="ECO:0008006" key="4">
    <source>
        <dbReference type="Google" id="ProtNLM"/>
    </source>
</evidence>
<feature type="transmembrane region" description="Helical" evidence="1">
    <location>
        <begin position="243"/>
        <end position="264"/>
    </location>
</feature>